<feature type="compositionally biased region" description="Low complexity" evidence="1">
    <location>
        <begin position="277"/>
        <end position="293"/>
    </location>
</feature>
<accession>A0ABN9SBJ7</accession>
<name>A0ABN9SBJ7_9DINO</name>
<feature type="compositionally biased region" description="Basic and acidic residues" evidence="1">
    <location>
        <begin position="1200"/>
        <end position="1222"/>
    </location>
</feature>
<organism evidence="2 3">
    <name type="scientific">Prorocentrum cordatum</name>
    <dbReference type="NCBI Taxonomy" id="2364126"/>
    <lineage>
        <taxon>Eukaryota</taxon>
        <taxon>Sar</taxon>
        <taxon>Alveolata</taxon>
        <taxon>Dinophyceae</taxon>
        <taxon>Prorocentrales</taxon>
        <taxon>Prorocentraceae</taxon>
        <taxon>Prorocentrum</taxon>
    </lineage>
</organism>
<feature type="region of interest" description="Disordered" evidence="1">
    <location>
        <begin position="797"/>
        <end position="823"/>
    </location>
</feature>
<proteinExistence type="predicted"/>
<feature type="region of interest" description="Disordered" evidence="1">
    <location>
        <begin position="1084"/>
        <end position="1112"/>
    </location>
</feature>
<keyword evidence="3" id="KW-1185">Reference proteome</keyword>
<reference evidence="2" key="1">
    <citation type="submission" date="2023-10" db="EMBL/GenBank/DDBJ databases">
        <authorList>
            <person name="Chen Y."/>
            <person name="Shah S."/>
            <person name="Dougan E. K."/>
            <person name="Thang M."/>
            <person name="Chan C."/>
        </authorList>
    </citation>
    <scope>NUCLEOTIDE SEQUENCE [LARGE SCALE GENOMIC DNA]</scope>
</reference>
<gene>
    <name evidence="2" type="ORF">PCOR1329_LOCUS26766</name>
</gene>
<sequence>MSNASQRARSEPRAKVDQTLRGYVRCVHCAYKWNFKSRAECFHCKKALKPAVVDETARPWPGAWSFVRKPWVAHDDAWYVDTPSVASLPSDAECLAALAARHPEQCQKLEAIKLAVAPPVVATVLLHVALNRAQAKQRRVQATFAAKTQQVRDAEQWFQVCREEELRAGEALLACSLEVEDVYKAAAPKGIQVQAQAEQQQPGGEPRPVVGLNVSALLAEDFQVEAGGAFKLDDPDLDITEVKQHVRTTFGDAKAQLEQRRSEIDAKHQLHLARRSVPVPKRQRQSQPPQHQQLARPRPREKTSRLQQRQPPPPPARTQPLSSHLGTMLLLLALALRSHSASAAAMARPGGGSRTAEWRSFAREVCEDAGNRSRSIDTRPLLRQTLEDAQAAEEAAYEREAAKLDRTQPAEGRWLDRQAQQATTIQANLTVVSVDNLRGRRLCAVQDLERSVWPQTHLTPALFSGKLDAVWRHTISWHGPCRIWEAWQFTSIRSTEMRAPPTLPRATRMFSWVMESLVGLEVARARDGAKGKKCSFWQAACPPAGLQLGMAARGVPPSTSESWLGIDYGFSVAAVGHSAPVWPCGQLCDEATQFGTMQLGYWQCSSSPTCASVRDQLSLHGAAPAPTCRIACRLEAIAPSSEAARRLGEGGPRRTPCYGLARALPEQRVYWVAEGDDSELNRALVSEGSVVGLGDLSHGGWPPPQCKSDAHEGGQGLLGPLPCPGPSSVMAGLWGLLRFLRHAVVVATIIIDSDLADVWAKAGADLSAPPDWALAQLKQEPKANKCRLEYMGLLGKAKRGEPRPQQPSTNAPWAASPKTAPRQPRVLGAWPGCHKCVNYGKVAGARLAAFQLPEGRGPPQGLQGQNAKSTVKRGCVAVPLLVAAGATGRAVRQRADHEGQADELRVPDQPPPQGLPAQDPLWAPVAAARAALRRMEALPDGPGCMGAPPPELTPEQHHARSVIDDAVVWASFWIDRFDLDDYTNEWGYRPWCSEYLEVFLGAEAWSHVREHLLRSNPGRTLRQIVDDLCAASWTRAEPARQVQLARMRSDSDLSSRQRRRLLRHHFDVLHHIRVRFRSLLGDRAPPETAPRHQWGFEPLSSGSDDQGGDVAGQAQECARGYDDGGECAVLSGRSDRACVAEGARELACRGQPAPVEPRAASAEPRPHTVEIVGTFAVCVVCGSYSGSVTRATGGPCRRLDPKARKAAEGRSRAQRTGLERGGPDGCAATLDGENASGEGCLALGFDPRQLGCHTCDTLRIRLEEAGGVGLGLFDECSRCCQRAPQVERFDKGTLLADASAQEIGTRTCTILSSARLRCTQAWRSSTWTG</sequence>
<feature type="region of interest" description="Disordered" evidence="1">
    <location>
        <begin position="266"/>
        <end position="321"/>
    </location>
</feature>
<evidence type="ECO:0000256" key="1">
    <source>
        <dbReference type="SAM" id="MobiDB-lite"/>
    </source>
</evidence>
<evidence type="ECO:0000313" key="2">
    <source>
        <dbReference type="EMBL" id="CAK0827157.1"/>
    </source>
</evidence>
<evidence type="ECO:0000313" key="3">
    <source>
        <dbReference type="Proteomes" id="UP001189429"/>
    </source>
</evidence>
<comment type="caution">
    <text evidence="2">The sequence shown here is derived from an EMBL/GenBank/DDBJ whole genome shotgun (WGS) entry which is preliminary data.</text>
</comment>
<protein>
    <submittedName>
        <fullName evidence="2">Uncharacterized protein</fullName>
    </submittedName>
</protein>
<feature type="compositionally biased region" description="Basic and acidic residues" evidence="1">
    <location>
        <begin position="893"/>
        <end position="906"/>
    </location>
</feature>
<dbReference type="Proteomes" id="UP001189429">
    <property type="component" value="Unassembled WGS sequence"/>
</dbReference>
<feature type="region of interest" description="Disordered" evidence="1">
    <location>
        <begin position="1200"/>
        <end position="1224"/>
    </location>
</feature>
<feature type="region of interest" description="Disordered" evidence="1">
    <location>
        <begin position="888"/>
        <end position="919"/>
    </location>
</feature>
<dbReference type="EMBL" id="CAUYUJ010009569">
    <property type="protein sequence ID" value="CAK0827157.1"/>
    <property type="molecule type" value="Genomic_DNA"/>
</dbReference>